<protein>
    <recommendedName>
        <fullName evidence="2">UBX domain-containing protein</fullName>
    </recommendedName>
</protein>
<feature type="region of interest" description="Disordered" evidence="1">
    <location>
        <begin position="1"/>
        <end position="54"/>
    </location>
</feature>
<dbReference type="EMBL" id="KN832986">
    <property type="protein sequence ID" value="KIM84774.1"/>
    <property type="molecule type" value="Genomic_DNA"/>
</dbReference>
<evidence type="ECO:0000313" key="4">
    <source>
        <dbReference type="Proteomes" id="UP000054166"/>
    </source>
</evidence>
<dbReference type="InterPro" id="IPR029071">
    <property type="entry name" value="Ubiquitin-like_domsf"/>
</dbReference>
<sequence length="244" mass="26902">MAEQPSSNGPSTSTPDTLEPAHPEVPSFKVYKPAGSQAGPTPPEDLPDSYFTPTTADIMGAQATLTARTQALVNAPLQLRSQREAADKAKRDRWPNTTIRIRFTDRTQLEKTFPSTDKIRSVYAFVRSSLRDDAKPIKFILYQPPNRDLKVSDLKVRDLTLTELHLSPSSMLLLRFEDESLNGSNVPAPLLPSIMAQATDLPSPPSFDASPEQQLSRSGAKPPVLNSQTSEKKIPKWLKVGLKK</sequence>
<gene>
    <name evidence="3" type="ORF">PILCRDRAFT_817570</name>
</gene>
<dbReference type="InterPro" id="IPR001012">
    <property type="entry name" value="UBX_dom"/>
</dbReference>
<dbReference type="SMART" id="SM00166">
    <property type="entry name" value="UBX"/>
    <property type="match status" value="1"/>
</dbReference>
<dbReference type="HOGENOM" id="CLU_072390_0_0_1"/>
<evidence type="ECO:0000313" key="3">
    <source>
        <dbReference type="EMBL" id="KIM84774.1"/>
    </source>
</evidence>
<feature type="region of interest" description="Disordered" evidence="1">
    <location>
        <begin position="197"/>
        <end position="232"/>
    </location>
</feature>
<accession>A0A0C3FYP6</accession>
<keyword evidence="4" id="KW-1185">Reference proteome</keyword>
<dbReference type="GO" id="GO:0012506">
    <property type="term" value="C:vesicle membrane"/>
    <property type="evidence" value="ECO:0007669"/>
    <property type="project" value="TreeGrafter"/>
</dbReference>
<name>A0A0C3FYP6_PILCF</name>
<reference evidence="3 4" key="1">
    <citation type="submission" date="2014-04" db="EMBL/GenBank/DDBJ databases">
        <authorList>
            <consortium name="DOE Joint Genome Institute"/>
            <person name="Kuo A."/>
            <person name="Tarkka M."/>
            <person name="Buscot F."/>
            <person name="Kohler A."/>
            <person name="Nagy L.G."/>
            <person name="Floudas D."/>
            <person name="Copeland A."/>
            <person name="Barry K.W."/>
            <person name="Cichocki N."/>
            <person name="Veneault-Fourrey C."/>
            <person name="LaButti K."/>
            <person name="Lindquist E.A."/>
            <person name="Lipzen A."/>
            <person name="Lundell T."/>
            <person name="Morin E."/>
            <person name="Murat C."/>
            <person name="Sun H."/>
            <person name="Tunlid A."/>
            <person name="Henrissat B."/>
            <person name="Grigoriev I.V."/>
            <person name="Hibbett D.S."/>
            <person name="Martin F."/>
            <person name="Nordberg H.P."/>
            <person name="Cantor M.N."/>
            <person name="Hua S.X."/>
        </authorList>
    </citation>
    <scope>NUCLEOTIDE SEQUENCE [LARGE SCALE GENOMIC DNA]</scope>
    <source>
        <strain evidence="3 4">F 1598</strain>
    </source>
</reference>
<dbReference type="GO" id="GO:0005737">
    <property type="term" value="C:cytoplasm"/>
    <property type="evidence" value="ECO:0007669"/>
    <property type="project" value="TreeGrafter"/>
</dbReference>
<dbReference type="Proteomes" id="UP000054166">
    <property type="component" value="Unassembled WGS sequence"/>
</dbReference>
<dbReference type="InParanoid" id="A0A0C3FYP6"/>
<dbReference type="PROSITE" id="PS50033">
    <property type="entry name" value="UBX"/>
    <property type="match status" value="1"/>
</dbReference>
<proteinExistence type="predicted"/>
<feature type="compositionally biased region" description="Polar residues" evidence="1">
    <location>
        <begin position="1"/>
        <end position="16"/>
    </location>
</feature>
<dbReference type="STRING" id="765440.A0A0C3FYP6"/>
<dbReference type="GO" id="GO:0005634">
    <property type="term" value="C:nucleus"/>
    <property type="evidence" value="ECO:0007669"/>
    <property type="project" value="TreeGrafter"/>
</dbReference>
<dbReference type="Pfam" id="PF00789">
    <property type="entry name" value="UBX"/>
    <property type="match status" value="1"/>
</dbReference>
<organism evidence="3 4">
    <name type="scientific">Piloderma croceum (strain F 1598)</name>
    <dbReference type="NCBI Taxonomy" id="765440"/>
    <lineage>
        <taxon>Eukaryota</taxon>
        <taxon>Fungi</taxon>
        <taxon>Dikarya</taxon>
        <taxon>Basidiomycota</taxon>
        <taxon>Agaricomycotina</taxon>
        <taxon>Agaricomycetes</taxon>
        <taxon>Agaricomycetidae</taxon>
        <taxon>Atheliales</taxon>
        <taxon>Atheliaceae</taxon>
        <taxon>Piloderma</taxon>
    </lineage>
</organism>
<dbReference type="Gene3D" id="3.10.20.90">
    <property type="entry name" value="Phosphatidylinositol 3-kinase Catalytic Subunit, Chain A, domain 1"/>
    <property type="match status" value="1"/>
</dbReference>
<dbReference type="AlphaFoldDB" id="A0A0C3FYP6"/>
<dbReference type="GO" id="GO:0006886">
    <property type="term" value="P:intracellular protein transport"/>
    <property type="evidence" value="ECO:0007669"/>
    <property type="project" value="TreeGrafter"/>
</dbReference>
<dbReference type="SUPFAM" id="SSF54236">
    <property type="entry name" value="Ubiquitin-like"/>
    <property type="match status" value="1"/>
</dbReference>
<dbReference type="PANTHER" id="PTHR46467">
    <property type="entry name" value="TETHER CONTAINING UBX DOMAIN FOR GLUT4"/>
    <property type="match status" value="1"/>
</dbReference>
<evidence type="ECO:0000259" key="2">
    <source>
        <dbReference type="PROSITE" id="PS50033"/>
    </source>
</evidence>
<dbReference type="PANTHER" id="PTHR46467:SF1">
    <property type="entry name" value="TETHER CONTAINING UBX DOMAIN FOR GLUT4"/>
    <property type="match status" value="1"/>
</dbReference>
<reference evidence="4" key="2">
    <citation type="submission" date="2015-01" db="EMBL/GenBank/DDBJ databases">
        <title>Evolutionary Origins and Diversification of the Mycorrhizal Mutualists.</title>
        <authorList>
            <consortium name="DOE Joint Genome Institute"/>
            <consortium name="Mycorrhizal Genomics Consortium"/>
            <person name="Kohler A."/>
            <person name="Kuo A."/>
            <person name="Nagy L.G."/>
            <person name="Floudas D."/>
            <person name="Copeland A."/>
            <person name="Barry K.W."/>
            <person name="Cichocki N."/>
            <person name="Veneault-Fourrey C."/>
            <person name="LaButti K."/>
            <person name="Lindquist E.A."/>
            <person name="Lipzen A."/>
            <person name="Lundell T."/>
            <person name="Morin E."/>
            <person name="Murat C."/>
            <person name="Riley R."/>
            <person name="Ohm R."/>
            <person name="Sun H."/>
            <person name="Tunlid A."/>
            <person name="Henrissat B."/>
            <person name="Grigoriev I.V."/>
            <person name="Hibbett D.S."/>
            <person name="Martin F."/>
        </authorList>
    </citation>
    <scope>NUCLEOTIDE SEQUENCE [LARGE SCALE GENOMIC DNA]</scope>
    <source>
        <strain evidence="4">F 1598</strain>
    </source>
</reference>
<dbReference type="OrthoDB" id="440781at2759"/>
<evidence type="ECO:0000256" key="1">
    <source>
        <dbReference type="SAM" id="MobiDB-lite"/>
    </source>
</evidence>
<feature type="domain" description="UBX" evidence="2">
    <location>
        <begin position="92"/>
        <end position="174"/>
    </location>
</feature>